<comment type="caution">
    <text evidence="15">The sequence shown here is derived from an EMBL/GenBank/DDBJ whole genome shotgun (WGS) entry which is preliminary data.</text>
</comment>
<evidence type="ECO:0000313" key="15">
    <source>
        <dbReference type="EMBL" id="KAF2305586.1"/>
    </source>
</evidence>
<dbReference type="Pfam" id="PF00067">
    <property type="entry name" value="p450"/>
    <property type="match status" value="1"/>
</dbReference>
<evidence type="ECO:0000256" key="11">
    <source>
        <dbReference type="ARBA" id="ARBA00023136"/>
    </source>
</evidence>
<evidence type="ECO:0000256" key="5">
    <source>
        <dbReference type="ARBA" id="ARBA00022692"/>
    </source>
</evidence>
<dbReference type="PANTHER" id="PTHR47953:SF19">
    <property type="entry name" value="OS06G0641600 PROTEIN"/>
    <property type="match status" value="1"/>
</dbReference>
<dbReference type="InterPro" id="IPR002401">
    <property type="entry name" value="Cyt_P450_E_grp-I"/>
</dbReference>
<evidence type="ECO:0008006" key="17">
    <source>
        <dbReference type="Google" id="ProtNLM"/>
    </source>
</evidence>
<dbReference type="PRINTS" id="PR00463">
    <property type="entry name" value="EP450I"/>
</dbReference>
<dbReference type="PROSITE" id="PS00086">
    <property type="entry name" value="CYTOCHROME_P450"/>
    <property type="match status" value="1"/>
</dbReference>
<keyword evidence="4 12" id="KW-0349">Heme</keyword>
<comment type="subcellular location">
    <subcellularLocation>
        <location evidence="2">Membrane</location>
        <topology evidence="2">Single-pass membrane protein</topology>
    </subcellularLocation>
</comment>
<dbReference type="InterPro" id="IPR017972">
    <property type="entry name" value="Cyt_P450_CS"/>
</dbReference>
<dbReference type="InterPro" id="IPR036396">
    <property type="entry name" value="Cyt_P450_sf"/>
</dbReference>
<dbReference type="GO" id="GO:0016020">
    <property type="term" value="C:membrane"/>
    <property type="evidence" value="ECO:0007669"/>
    <property type="project" value="UniProtKB-SubCell"/>
</dbReference>
<accession>A0A6A6LZW0</accession>
<dbReference type="PRINTS" id="PR00385">
    <property type="entry name" value="P450"/>
</dbReference>
<name>A0A6A6LZW0_HEVBR</name>
<keyword evidence="10 13" id="KW-0503">Monooxygenase</keyword>
<keyword evidence="5 14" id="KW-0812">Transmembrane</keyword>
<keyword evidence="11 14" id="KW-0472">Membrane</keyword>
<evidence type="ECO:0000256" key="8">
    <source>
        <dbReference type="ARBA" id="ARBA00023002"/>
    </source>
</evidence>
<dbReference type="EMBL" id="JAAGAX010000008">
    <property type="protein sequence ID" value="KAF2305586.1"/>
    <property type="molecule type" value="Genomic_DNA"/>
</dbReference>
<keyword evidence="8 13" id="KW-0560">Oxidoreductase</keyword>
<dbReference type="Proteomes" id="UP000467840">
    <property type="component" value="Chromosome 9"/>
</dbReference>
<dbReference type="Gene3D" id="1.10.630.10">
    <property type="entry name" value="Cytochrome P450"/>
    <property type="match status" value="1"/>
</dbReference>
<keyword evidence="6 12" id="KW-0479">Metal-binding</keyword>
<evidence type="ECO:0000256" key="4">
    <source>
        <dbReference type="ARBA" id="ARBA00022617"/>
    </source>
</evidence>
<dbReference type="GO" id="GO:0020037">
    <property type="term" value="F:heme binding"/>
    <property type="evidence" value="ECO:0007669"/>
    <property type="project" value="InterPro"/>
</dbReference>
<sequence>MYPSIKVLELMNGLRPKLEKLHQQVDRMIENIIQAHRTEAIASQLSSGEGEEDLMYVLLKIQEQGSLDFPLSDTILKAVILVIFLSFLFFFSKFHIRTMTHVPKDMLTAGSHTSSSSVEWAFSELLKNPNLMEEAQAEVRRVFDRKGTVDETGIHELKFLKSVIKETLRLHPPLCLNPRESITSCEINGYIIPAKTKILINIWAIGRDPKYWIQAESFNPKRFLDSSIDYRGLDFEYIPFGSGRRICPGISFALANIELVLAQLLYHFDWELASGLKPEQLDMTEANGLTISKKENLYLIPIPYHPSFVE</sequence>
<dbReference type="InterPro" id="IPR052306">
    <property type="entry name" value="CYP450_71D"/>
</dbReference>
<evidence type="ECO:0000256" key="7">
    <source>
        <dbReference type="ARBA" id="ARBA00022989"/>
    </source>
</evidence>
<dbReference type="AlphaFoldDB" id="A0A6A6LZW0"/>
<feature type="transmembrane region" description="Helical" evidence="14">
    <location>
        <begin position="75"/>
        <end position="96"/>
    </location>
</feature>
<evidence type="ECO:0000256" key="9">
    <source>
        <dbReference type="ARBA" id="ARBA00023004"/>
    </source>
</evidence>
<proteinExistence type="inferred from homology"/>
<comment type="similarity">
    <text evidence="3 13">Belongs to the cytochrome P450 family.</text>
</comment>
<organism evidence="15 16">
    <name type="scientific">Hevea brasiliensis</name>
    <name type="common">Para rubber tree</name>
    <name type="synonym">Siphonia brasiliensis</name>
    <dbReference type="NCBI Taxonomy" id="3981"/>
    <lineage>
        <taxon>Eukaryota</taxon>
        <taxon>Viridiplantae</taxon>
        <taxon>Streptophyta</taxon>
        <taxon>Embryophyta</taxon>
        <taxon>Tracheophyta</taxon>
        <taxon>Spermatophyta</taxon>
        <taxon>Magnoliopsida</taxon>
        <taxon>eudicotyledons</taxon>
        <taxon>Gunneridae</taxon>
        <taxon>Pentapetalae</taxon>
        <taxon>rosids</taxon>
        <taxon>fabids</taxon>
        <taxon>Malpighiales</taxon>
        <taxon>Euphorbiaceae</taxon>
        <taxon>Crotonoideae</taxon>
        <taxon>Micrandreae</taxon>
        <taxon>Hevea</taxon>
    </lineage>
</organism>
<evidence type="ECO:0000256" key="2">
    <source>
        <dbReference type="ARBA" id="ARBA00004167"/>
    </source>
</evidence>
<dbReference type="GO" id="GO:0016705">
    <property type="term" value="F:oxidoreductase activity, acting on paired donors, with incorporation or reduction of molecular oxygen"/>
    <property type="evidence" value="ECO:0007669"/>
    <property type="project" value="InterPro"/>
</dbReference>
<protein>
    <recommendedName>
        <fullName evidence="17">Cytochrome P450</fullName>
    </recommendedName>
</protein>
<dbReference type="FunFam" id="1.10.630.10:FF:000126">
    <property type="entry name" value="Predicted protein"/>
    <property type="match status" value="1"/>
</dbReference>
<dbReference type="GO" id="GO:0005506">
    <property type="term" value="F:iron ion binding"/>
    <property type="evidence" value="ECO:0007669"/>
    <property type="project" value="InterPro"/>
</dbReference>
<dbReference type="GO" id="GO:0004497">
    <property type="term" value="F:monooxygenase activity"/>
    <property type="evidence" value="ECO:0007669"/>
    <property type="project" value="UniProtKB-KW"/>
</dbReference>
<evidence type="ECO:0000256" key="3">
    <source>
        <dbReference type="ARBA" id="ARBA00010617"/>
    </source>
</evidence>
<gene>
    <name evidence="15" type="ORF">GH714_006897</name>
</gene>
<evidence type="ECO:0000256" key="10">
    <source>
        <dbReference type="ARBA" id="ARBA00023033"/>
    </source>
</evidence>
<evidence type="ECO:0000256" key="12">
    <source>
        <dbReference type="PIRSR" id="PIRSR602401-1"/>
    </source>
</evidence>
<keyword evidence="9 12" id="KW-0408">Iron</keyword>
<dbReference type="PANTHER" id="PTHR47953">
    <property type="entry name" value="OS08G0105600 PROTEIN"/>
    <property type="match status" value="1"/>
</dbReference>
<dbReference type="SUPFAM" id="SSF48264">
    <property type="entry name" value="Cytochrome P450"/>
    <property type="match status" value="1"/>
</dbReference>
<evidence type="ECO:0000256" key="14">
    <source>
        <dbReference type="SAM" id="Phobius"/>
    </source>
</evidence>
<evidence type="ECO:0000256" key="13">
    <source>
        <dbReference type="RuleBase" id="RU000461"/>
    </source>
</evidence>
<keyword evidence="7 14" id="KW-1133">Transmembrane helix</keyword>
<evidence type="ECO:0000313" key="16">
    <source>
        <dbReference type="Proteomes" id="UP000467840"/>
    </source>
</evidence>
<reference evidence="15 16" key="1">
    <citation type="journal article" date="2020" name="Mol. Plant">
        <title>The Chromosome-Based Rubber Tree Genome Provides New Insights into Spurge Genome Evolution and Rubber Biosynthesis.</title>
        <authorList>
            <person name="Liu J."/>
            <person name="Shi C."/>
            <person name="Shi C.C."/>
            <person name="Li W."/>
            <person name="Zhang Q.J."/>
            <person name="Zhang Y."/>
            <person name="Li K."/>
            <person name="Lu H.F."/>
            <person name="Shi C."/>
            <person name="Zhu S.T."/>
            <person name="Xiao Z.Y."/>
            <person name="Nan H."/>
            <person name="Yue Y."/>
            <person name="Zhu X.G."/>
            <person name="Wu Y."/>
            <person name="Hong X.N."/>
            <person name="Fan G.Y."/>
            <person name="Tong Y."/>
            <person name="Zhang D."/>
            <person name="Mao C.L."/>
            <person name="Liu Y.L."/>
            <person name="Hao S.J."/>
            <person name="Liu W.Q."/>
            <person name="Lv M.Q."/>
            <person name="Zhang H.B."/>
            <person name="Liu Y."/>
            <person name="Hu-Tang G.R."/>
            <person name="Wang J.P."/>
            <person name="Wang J.H."/>
            <person name="Sun Y.H."/>
            <person name="Ni S.B."/>
            <person name="Chen W.B."/>
            <person name="Zhang X.C."/>
            <person name="Jiao Y.N."/>
            <person name="Eichler E.E."/>
            <person name="Li G.H."/>
            <person name="Liu X."/>
            <person name="Gao L.Z."/>
        </authorList>
    </citation>
    <scope>NUCLEOTIDE SEQUENCE [LARGE SCALE GENOMIC DNA]</scope>
    <source>
        <strain evidence="16">cv. GT1</strain>
        <tissue evidence="15">Leaf</tissue>
    </source>
</reference>
<feature type="binding site" description="axial binding residue" evidence="12">
    <location>
        <position position="247"/>
    </location>
    <ligand>
        <name>heme</name>
        <dbReference type="ChEBI" id="CHEBI:30413"/>
    </ligand>
    <ligandPart>
        <name>Fe</name>
        <dbReference type="ChEBI" id="CHEBI:18248"/>
    </ligandPart>
</feature>
<dbReference type="InterPro" id="IPR001128">
    <property type="entry name" value="Cyt_P450"/>
</dbReference>
<evidence type="ECO:0000256" key="6">
    <source>
        <dbReference type="ARBA" id="ARBA00022723"/>
    </source>
</evidence>
<comment type="cofactor">
    <cofactor evidence="1 12">
        <name>heme</name>
        <dbReference type="ChEBI" id="CHEBI:30413"/>
    </cofactor>
</comment>
<keyword evidence="16" id="KW-1185">Reference proteome</keyword>
<evidence type="ECO:0000256" key="1">
    <source>
        <dbReference type="ARBA" id="ARBA00001971"/>
    </source>
</evidence>